<keyword evidence="1" id="KW-0175">Coiled coil</keyword>
<feature type="coiled-coil region" evidence="1">
    <location>
        <begin position="128"/>
        <end position="155"/>
    </location>
</feature>
<dbReference type="EMBL" id="JACGCM010002279">
    <property type="protein sequence ID" value="KAF6142134.1"/>
    <property type="molecule type" value="Genomic_DNA"/>
</dbReference>
<evidence type="ECO:0000313" key="4">
    <source>
        <dbReference type="Proteomes" id="UP000541444"/>
    </source>
</evidence>
<evidence type="ECO:0000256" key="1">
    <source>
        <dbReference type="SAM" id="Coils"/>
    </source>
</evidence>
<evidence type="ECO:0000313" key="3">
    <source>
        <dbReference type="EMBL" id="KAF6142134.1"/>
    </source>
</evidence>
<sequence length="163" mass="18515">MTSTDGSKKKRNDGERQANKPKAPGVDCTTLPESIMSSKLARTFPKRQMLKRPSASGTTRSGEAGEKRRRVKPEMLRLKVLDGRAVVEDDWKEVEENARLAALHGEEEMITMAARLMKGICLGVEEEMADLKWKKVELKRNVARLKSNLRKEGSDWRPLWLPK</sequence>
<dbReference type="AlphaFoldDB" id="A0A7J7LI04"/>
<comment type="caution">
    <text evidence="3">The sequence shown here is derived from an EMBL/GenBank/DDBJ whole genome shotgun (WGS) entry which is preliminary data.</text>
</comment>
<proteinExistence type="predicted"/>
<keyword evidence="4" id="KW-1185">Reference proteome</keyword>
<organism evidence="3 4">
    <name type="scientific">Kingdonia uniflora</name>
    <dbReference type="NCBI Taxonomy" id="39325"/>
    <lineage>
        <taxon>Eukaryota</taxon>
        <taxon>Viridiplantae</taxon>
        <taxon>Streptophyta</taxon>
        <taxon>Embryophyta</taxon>
        <taxon>Tracheophyta</taxon>
        <taxon>Spermatophyta</taxon>
        <taxon>Magnoliopsida</taxon>
        <taxon>Ranunculales</taxon>
        <taxon>Circaeasteraceae</taxon>
        <taxon>Kingdonia</taxon>
    </lineage>
</organism>
<dbReference type="Proteomes" id="UP000541444">
    <property type="component" value="Unassembled WGS sequence"/>
</dbReference>
<accession>A0A7J7LI04</accession>
<protein>
    <submittedName>
        <fullName evidence="3">Uncharacterized protein</fullName>
    </submittedName>
</protein>
<evidence type="ECO:0000256" key="2">
    <source>
        <dbReference type="SAM" id="MobiDB-lite"/>
    </source>
</evidence>
<feature type="region of interest" description="Disordered" evidence="2">
    <location>
        <begin position="1"/>
        <end position="70"/>
    </location>
</feature>
<reference evidence="3 4" key="1">
    <citation type="journal article" date="2020" name="IScience">
        <title>Genome Sequencing of the Endangered Kingdonia uniflora (Circaeasteraceae, Ranunculales) Reveals Potential Mechanisms of Evolutionary Specialization.</title>
        <authorList>
            <person name="Sun Y."/>
            <person name="Deng T."/>
            <person name="Zhang A."/>
            <person name="Moore M.J."/>
            <person name="Landis J.B."/>
            <person name="Lin N."/>
            <person name="Zhang H."/>
            <person name="Zhang X."/>
            <person name="Huang J."/>
            <person name="Zhang X."/>
            <person name="Sun H."/>
            <person name="Wang H."/>
        </authorList>
    </citation>
    <scope>NUCLEOTIDE SEQUENCE [LARGE SCALE GENOMIC DNA]</scope>
    <source>
        <strain evidence="3">TB1705</strain>
        <tissue evidence="3">Leaf</tissue>
    </source>
</reference>
<name>A0A7J7LI04_9MAGN</name>
<gene>
    <name evidence="3" type="ORF">GIB67_037052</name>
</gene>